<organism evidence="13 14">
    <name type="scientific">Malassezia vespertilionis</name>
    <dbReference type="NCBI Taxonomy" id="2020962"/>
    <lineage>
        <taxon>Eukaryota</taxon>
        <taxon>Fungi</taxon>
        <taxon>Dikarya</taxon>
        <taxon>Basidiomycota</taxon>
        <taxon>Ustilaginomycotina</taxon>
        <taxon>Malasseziomycetes</taxon>
        <taxon>Malasseziales</taxon>
        <taxon>Malasseziaceae</taxon>
        <taxon>Malassezia</taxon>
    </lineage>
</organism>
<evidence type="ECO:0000256" key="9">
    <source>
        <dbReference type="ARBA" id="ARBA00081863"/>
    </source>
</evidence>
<dbReference type="PANTHER" id="PTHR10445">
    <property type="entry name" value="GENERAL TRANSCRIPTION FACTOR IIF SUBUNIT 2"/>
    <property type="match status" value="1"/>
</dbReference>
<evidence type="ECO:0000256" key="7">
    <source>
        <dbReference type="ARBA" id="ARBA00023242"/>
    </source>
</evidence>
<feature type="compositionally biased region" description="Acidic residues" evidence="10">
    <location>
        <begin position="1"/>
        <end position="10"/>
    </location>
</feature>
<dbReference type="Proteomes" id="UP000232875">
    <property type="component" value="Unassembled WGS sequence"/>
</dbReference>
<dbReference type="GO" id="GO:0005674">
    <property type="term" value="C:transcription factor TFIIF complex"/>
    <property type="evidence" value="ECO:0007669"/>
    <property type="project" value="InterPro"/>
</dbReference>
<dbReference type="SUPFAM" id="SSF50916">
    <property type="entry name" value="Rap30/74 interaction domains"/>
    <property type="match status" value="1"/>
</dbReference>
<evidence type="ECO:0000256" key="8">
    <source>
        <dbReference type="ARBA" id="ARBA00081473"/>
    </source>
</evidence>
<dbReference type="InterPro" id="IPR040504">
    <property type="entry name" value="TFIIF_beta_N"/>
</dbReference>
<dbReference type="EMBL" id="KZ454991">
    <property type="protein sequence ID" value="PKI83675.1"/>
    <property type="molecule type" value="Genomic_DNA"/>
</dbReference>
<feature type="domain" description="TFIIF beta subunit HTH" evidence="11">
    <location>
        <begin position="283"/>
        <end position="346"/>
    </location>
</feature>
<evidence type="ECO:0000256" key="3">
    <source>
        <dbReference type="ARBA" id="ARBA00021453"/>
    </source>
</evidence>
<evidence type="ECO:0000313" key="13">
    <source>
        <dbReference type="EMBL" id="PKI83675.1"/>
    </source>
</evidence>
<dbReference type="InterPro" id="IPR040450">
    <property type="entry name" value="TFIIF_beta_HTH"/>
</dbReference>
<name>A0A2N1JAU4_9BASI</name>
<dbReference type="GO" id="GO:0003677">
    <property type="term" value="F:DNA binding"/>
    <property type="evidence" value="ECO:0007669"/>
    <property type="project" value="UniProtKB-KW"/>
</dbReference>
<dbReference type="InterPro" id="IPR003196">
    <property type="entry name" value="TFIIF_beta"/>
</dbReference>
<feature type="region of interest" description="Disordered" evidence="10">
    <location>
        <begin position="347"/>
        <end position="367"/>
    </location>
</feature>
<keyword evidence="14" id="KW-1185">Reference proteome</keyword>
<comment type="similarity">
    <text evidence="2">Belongs to the TFIIF beta subunit family.</text>
</comment>
<keyword evidence="5" id="KW-0238">DNA-binding</keyword>
<dbReference type="GO" id="GO:0006367">
    <property type="term" value="P:transcription initiation at RNA polymerase II promoter"/>
    <property type="evidence" value="ECO:0007669"/>
    <property type="project" value="InterPro"/>
</dbReference>
<dbReference type="InterPro" id="IPR036388">
    <property type="entry name" value="WH-like_DNA-bd_sf"/>
</dbReference>
<dbReference type="InterPro" id="IPR011039">
    <property type="entry name" value="TFIIF_interaction"/>
</dbReference>
<evidence type="ECO:0000256" key="2">
    <source>
        <dbReference type="ARBA" id="ARBA00009543"/>
    </source>
</evidence>
<evidence type="ECO:0000256" key="1">
    <source>
        <dbReference type="ARBA" id="ARBA00004123"/>
    </source>
</evidence>
<feature type="compositionally biased region" description="Polar residues" evidence="10">
    <location>
        <begin position="16"/>
        <end position="25"/>
    </location>
</feature>
<evidence type="ECO:0000256" key="6">
    <source>
        <dbReference type="ARBA" id="ARBA00023163"/>
    </source>
</evidence>
<feature type="domain" description="TFIIF beta subunit N-terminal" evidence="12">
    <location>
        <begin position="46"/>
        <end position="192"/>
    </location>
</feature>
<keyword evidence="7" id="KW-0539">Nucleus</keyword>
<proteinExistence type="inferred from homology"/>
<dbReference type="STRING" id="2020962.A0A2N1JAU4"/>
<dbReference type="PANTHER" id="PTHR10445:SF0">
    <property type="entry name" value="GENERAL TRANSCRIPTION FACTOR IIF SUBUNIT 2"/>
    <property type="match status" value="1"/>
</dbReference>
<evidence type="ECO:0000256" key="4">
    <source>
        <dbReference type="ARBA" id="ARBA00023015"/>
    </source>
</evidence>
<sequence>MSQYEDDVEAIAEPLSETNTSSLRQNADREFSPEPDQDLNTSRGTHQVWLVKVPKFLIDGWRQVKQDDVRLGTVRVYDPDASGTQRMELLLPGQPDAAIPVTNPLLRAQYANVPRAYDMRLTSSTQDTYLKNLYAFQEELVDDEDTVDLDEDESLDSLAMAKRRTTEPVPKGKKKRITQLAGTVTNETALLPKRVMGAQASDSKSRVGITNRSMLTDEYRSIMRDRSLQSTRPKRTVKMMDEHESGANNMLAAGVGKGHIKSRAANLVYESQARSKQGTEKFARMPRNELLDLLFVLFDRYKHWSLKRLREETQQPYTYLREVLQSIADQHHNGPYAGSWSLKREYGVRSAPTRPDAGPSQPKQEGV</sequence>
<comment type="subcellular location">
    <subcellularLocation>
        <location evidence="1">Nucleus</location>
    </subcellularLocation>
</comment>
<keyword evidence="6" id="KW-0804">Transcription</keyword>
<dbReference type="InterPro" id="IPR036390">
    <property type="entry name" value="WH_DNA-bd_sf"/>
</dbReference>
<feature type="region of interest" description="Disordered" evidence="10">
    <location>
        <begin position="1"/>
        <end position="42"/>
    </location>
</feature>
<dbReference type="CDD" id="cd07980">
    <property type="entry name" value="TFIIF_beta"/>
    <property type="match status" value="1"/>
</dbReference>
<evidence type="ECO:0000259" key="12">
    <source>
        <dbReference type="Pfam" id="PF17683"/>
    </source>
</evidence>
<dbReference type="FunFam" id="1.10.10.10:FF:000035">
    <property type="entry name" value="General transcription factor IIF subunit 2"/>
    <property type="match status" value="1"/>
</dbReference>
<dbReference type="AlphaFoldDB" id="A0A2N1JAU4"/>
<dbReference type="Gene3D" id="1.10.10.10">
    <property type="entry name" value="Winged helix-like DNA-binding domain superfamily/Winged helix DNA-binding domain"/>
    <property type="match status" value="1"/>
</dbReference>
<evidence type="ECO:0000256" key="5">
    <source>
        <dbReference type="ARBA" id="ARBA00023125"/>
    </source>
</evidence>
<evidence type="ECO:0000256" key="10">
    <source>
        <dbReference type="SAM" id="MobiDB-lite"/>
    </source>
</evidence>
<evidence type="ECO:0000313" key="14">
    <source>
        <dbReference type="Proteomes" id="UP000232875"/>
    </source>
</evidence>
<dbReference type="Pfam" id="PF17683">
    <property type="entry name" value="TFIIF_beta_N"/>
    <property type="match status" value="1"/>
</dbReference>
<protein>
    <recommendedName>
        <fullName evidence="3">Transcription initiation factor IIF subunit beta</fullName>
    </recommendedName>
    <alternativeName>
        <fullName evidence="9">TFIIF medium subunit</fullName>
    </alternativeName>
    <alternativeName>
        <fullName evidence="8">TFIIF-beta</fullName>
    </alternativeName>
</protein>
<reference evidence="13 14" key="1">
    <citation type="submission" date="2017-10" db="EMBL/GenBank/DDBJ databases">
        <title>A novel species of cold-tolerant Malassezia isolated from bats.</title>
        <authorList>
            <person name="Lorch J.M."/>
            <person name="Palmer J.M."/>
            <person name="Vanderwolf K.J."/>
            <person name="Schmidt K.Z."/>
            <person name="Verant M.L."/>
            <person name="Weller T.J."/>
            <person name="Blehert D.S."/>
        </authorList>
    </citation>
    <scope>NUCLEOTIDE SEQUENCE [LARGE SCALE GENOMIC DNA]</scope>
    <source>
        <strain evidence="13 14">NWHC:44797-103</strain>
    </source>
</reference>
<dbReference type="SUPFAM" id="SSF46785">
    <property type="entry name" value="Winged helix' DNA-binding domain"/>
    <property type="match status" value="1"/>
</dbReference>
<evidence type="ECO:0000259" key="11">
    <source>
        <dbReference type="Pfam" id="PF02270"/>
    </source>
</evidence>
<keyword evidence="4" id="KW-0805">Transcription regulation</keyword>
<dbReference type="Pfam" id="PF02270">
    <property type="entry name" value="TFIIF_beta"/>
    <property type="match status" value="1"/>
</dbReference>
<dbReference type="OrthoDB" id="449280at2759"/>
<accession>A0A2N1JAU4</accession>
<gene>
    <name evidence="13" type="ORF">MVES_002581</name>
</gene>